<protein>
    <submittedName>
        <fullName evidence="2">PIN domain-containing protein</fullName>
    </submittedName>
</protein>
<dbReference type="SUPFAM" id="SSF88723">
    <property type="entry name" value="PIN domain-like"/>
    <property type="match status" value="1"/>
</dbReference>
<organism evidence="2 4">
    <name type="scientific">Candidatus Iainarchaeum sp</name>
    <dbReference type="NCBI Taxonomy" id="3101447"/>
    <lineage>
        <taxon>Archaea</taxon>
        <taxon>Candidatus Iainarchaeota</taxon>
        <taxon>Candidatus Iainarchaeia</taxon>
        <taxon>Candidatus Iainarchaeales</taxon>
        <taxon>Candidatus Iainarchaeaceae</taxon>
        <taxon>Candidatus Iainarchaeum</taxon>
    </lineage>
</organism>
<dbReference type="CDD" id="cd09854">
    <property type="entry name" value="PIN_VapC-like"/>
    <property type="match status" value="1"/>
</dbReference>
<dbReference type="AlphaFoldDB" id="A0A7J4JLS6"/>
<dbReference type="InterPro" id="IPR002716">
    <property type="entry name" value="PIN_dom"/>
</dbReference>
<accession>A0A7J4JLS6</accession>
<dbReference type="EMBL" id="DUGH01000130">
    <property type="protein sequence ID" value="HIH16847.1"/>
    <property type="molecule type" value="Genomic_DNA"/>
</dbReference>
<evidence type="ECO:0000313" key="3">
    <source>
        <dbReference type="EMBL" id="MBS3062540.1"/>
    </source>
</evidence>
<dbReference type="Proteomes" id="UP000564964">
    <property type="component" value="Unassembled WGS sequence"/>
</dbReference>
<proteinExistence type="predicted"/>
<reference evidence="3" key="3">
    <citation type="submission" date="2021-05" db="EMBL/GenBank/DDBJ databases">
        <title>Protein family content uncovers lineage relationships and bacterial pathway maintenance mechanisms in DPANN archaea.</title>
        <authorList>
            <person name="Castelle C.J."/>
            <person name="Meheust R."/>
            <person name="Jaffe A.L."/>
            <person name="Seitz K."/>
            <person name="Gong X."/>
            <person name="Baker B.J."/>
            <person name="Banfield J.F."/>
        </authorList>
    </citation>
    <scope>NUCLEOTIDE SEQUENCE</scope>
    <source>
        <strain evidence="3">RIFCSPLOWO2_01_FULL_58_19</strain>
    </source>
</reference>
<dbReference type="Proteomes" id="UP000678237">
    <property type="component" value="Unassembled WGS sequence"/>
</dbReference>
<dbReference type="Pfam" id="PF10130">
    <property type="entry name" value="PIN_2"/>
    <property type="match status" value="1"/>
</dbReference>
<dbReference type="Gene3D" id="3.40.50.1010">
    <property type="entry name" value="5'-nuclease"/>
    <property type="match status" value="1"/>
</dbReference>
<gene>
    <name evidence="2" type="ORF">HA252_05570</name>
    <name evidence="3" type="ORF">J4203_01580</name>
</gene>
<reference evidence="3" key="2">
    <citation type="submission" date="2021-03" db="EMBL/GenBank/DDBJ databases">
        <authorList>
            <person name="Jaffe A."/>
        </authorList>
    </citation>
    <scope>NUCLEOTIDE SEQUENCE</scope>
    <source>
        <strain evidence="3">RIFCSPLOWO2_01_FULL_58_19</strain>
    </source>
</reference>
<evidence type="ECO:0000259" key="1">
    <source>
        <dbReference type="Pfam" id="PF10130"/>
    </source>
</evidence>
<comment type="caution">
    <text evidence="2">The sequence shown here is derived from an EMBL/GenBank/DDBJ whole genome shotgun (WGS) entry which is preliminary data.</text>
</comment>
<feature type="domain" description="PIN" evidence="1">
    <location>
        <begin position="4"/>
        <end position="119"/>
    </location>
</feature>
<name>A0A7J4JLS6_9ARCH</name>
<dbReference type="EMBL" id="JAGVWE010000002">
    <property type="protein sequence ID" value="MBS3062540.1"/>
    <property type="molecule type" value="Genomic_DNA"/>
</dbReference>
<reference evidence="4" key="1">
    <citation type="journal article" date="2020" name="bioRxiv">
        <title>A rank-normalized archaeal taxonomy based on genome phylogeny resolves widespread incomplete and uneven classifications.</title>
        <authorList>
            <person name="Rinke C."/>
            <person name="Chuvochina M."/>
            <person name="Mussig A.J."/>
            <person name="Chaumeil P.-A."/>
            <person name="Waite D.W."/>
            <person name="Whitman W.B."/>
            <person name="Parks D.H."/>
            <person name="Hugenholtz P."/>
        </authorList>
    </citation>
    <scope>NUCLEOTIDE SEQUENCE [LARGE SCALE GENOMIC DNA]</scope>
</reference>
<evidence type="ECO:0000313" key="2">
    <source>
        <dbReference type="EMBL" id="HIH16847.1"/>
    </source>
</evidence>
<dbReference type="InterPro" id="IPR029060">
    <property type="entry name" value="PIN-like_dom_sf"/>
</dbReference>
<sequence length="138" mass="15616">MNIVIDSNVLFAALIKDSTTRRLILEFDGFFLFPSYIFDEMEKHRSELLQKSGMTAKEFETLLQLILAKVLIVPAEAFKPHAKEALKIVGSIDPDDSAFFACALAYPGSVIWSDDKRLKKQSKIGVLHTVEIVDLMRR</sequence>
<evidence type="ECO:0000313" key="4">
    <source>
        <dbReference type="Proteomes" id="UP000564964"/>
    </source>
</evidence>